<evidence type="ECO:0000313" key="2">
    <source>
        <dbReference type="Proteomes" id="UP001287445"/>
    </source>
</evidence>
<dbReference type="Pfam" id="PF24175">
    <property type="entry name" value="SU10_adaptor"/>
    <property type="match status" value="1"/>
</dbReference>
<organism evidence="1 2">
    <name type="scientific">Delftia acidovorans</name>
    <name type="common">Pseudomonas acidovorans</name>
    <name type="synonym">Comamonas acidovorans</name>
    <dbReference type="NCBI Taxonomy" id="80866"/>
    <lineage>
        <taxon>Bacteria</taxon>
        <taxon>Pseudomonadati</taxon>
        <taxon>Pseudomonadota</taxon>
        <taxon>Betaproteobacteria</taxon>
        <taxon>Burkholderiales</taxon>
        <taxon>Comamonadaceae</taxon>
        <taxon>Delftia</taxon>
    </lineage>
</organism>
<name>A0AAJ2VA22_DELAC</name>
<gene>
    <name evidence="1" type="ORF">SGN30_11405</name>
</gene>
<accession>A0AAJ2VA22</accession>
<dbReference type="AlphaFoldDB" id="A0AAJ2VA22"/>
<proteinExistence type="predicted"/>
<sequence>MALTVAQLLDDAARDLQDKGHIRWTRADLLDWFNAAQRAFAEQRPDQMVQPRDLVLAAGWRQELPADVLTLIDITNNANATQRRITKTDLWVLDAVAGAWRSGSPGREVQHYMHNLGTPQEFLVYPPVVAGTKVRAMVGVAAVDLADENGTPSVPERWMDAVRHFVLFRAWSIDAEFGGNATIAAAHRALYNEALGIQAQAAATTAVAQK</sequence>
<dbReference type="Proteomes" id="UP001287445">
    <property type="component" value="Unassembled WGS sequence"/>
</dbReference>
<dbReference type="EMBL" id="JAWWMZ010000003">
    <property type="protein sequence ID" value="MDX4954017.1"/>
    <property type="molecule type" value="Genomic_DNA"/>
</dbReference>
<evidence type="ECO:0000313" key="1">
    <source>
        <dbReference type="EMBL" id="MDX4954017.1"/>
    </source>
</evidence>
<comment type="caution">
    <text evidence="1">The sequence shown here is derived from an EMBL/GenBank/DDBJ whole genome shotgun (WGS) entry which is preliminary data.</text>
</comment>
<dbReference type="InterPro" id="IPR056209">
    <property type="entry name" value="SU10_adaptor"/>
</dbReference>
<reference evidence="1" key="1">
    <citation type="submission" date="2023-11" db="EMBL/GenBank/DDBJ databases">
        <title>Identification and selenium tolerance of Delftia acidovorans R3-25.</title>
        <authorList>
            <person name="Zhang S."/>
            <person name="Liu Y."/>
            <person name="Guo Y."/>
        </authorList>
    </citation>
    <scope>NUCLEOTIDE SEQUENCE</scope>
    <source>
        <strain evidence="1">R3-25</strain>
    </source>
</reference>
<protein>
    <submittedName>
        <fullName evidence="1">DUF6682 family protein</fullName>
    </submittedName>
</protein>
<dbReference type="RefSeq" id="WP_063326671.1">
    <property type="nucleotide sequence ID" value="NZ_JAWWMZ010000003.1"/>
</dbReference>